<dbReference type="SUPFAM" id="SSF52172">
    <property type="entry name" value="CheY-like"/>
    <property type="match status" value="1"/>
</dbReference>
<evidence type="ECO:0000256" key="4">
    <source>
        <dbReference type="PROSITE-ProRule" id="PRU00169"/>
    </source>
</evidence>
<dbReference type="PROSITE" id="PS51755">
    <property type="entry name" value="OMPR_PHOB"/>
    <property type="match status" value="1"/>
</dbReference>
<evidence type="ECO:0000256" key="2">
    <source>
        <dbReference type="ARBA" id="ARBA00023012"/>
    </source>
</evidence>
<evidence type="ECO:0000313" key="9">
    <source>
        <dbReference type="Proteomes" id="UP000679725"/>
    </source>
</evidence>
<dbReference type="Gene3D" id="3.40.50.2300">
    <property type="match status" value="1"/>
</dbReference>
<comment type="caution">
    <text evidence="8">The sequence shown here is derived from an EMBL/GenBank/DDBJ whole genome shotgun (WGS) entry which is preliminary data.</text>
</comment>
<proteinExistence type="predicted"/>
<dbReference type="SMART" id="SM00862">
    <property type="entry name" value="Trans_reg_C"/>
    <property type="match status" value="1"/>
</dbReference>
<dbReference type="EMBL" id="CAJRAU010000014">
    <property type="protein sequence ID" value="CAG5074769.1"/>
    <property type="molecule type" value="Genomic_DNA"/>
</dbReference>
<protein>
    <submittedName>
        <fullName evidence="8">Transcriptional regulatory protein WalR</fullName>
    </submittedName>
</protein>
<gene>
    <name evidence="8" type="primary">walR_3</name>
    <name evidence="8" type="ORF">DYBT9623_05457</name>
</gene>
<sequence>MLMEQAHILLVEDEPFLAQVVVDSLEQLQYQVTHAWDGHQAFGLFRTHRFSLCIIDVMLPTIDGFTLVEKIRQLDQSIPILYLTARTATKDIMEGYRSGGNDYLKKPFSLQELFLRIKELLRRSYSLTARLPDAVFIGQYTFVAHQQSLQLHNKGAIRLSHRETQLLQLLYDHQNQIVERRHILLTLWGDDSYFNGRTLDVFITKLRKHLKLDPSVEILTLRGVGYRLVC</sequence>
<dbReference type="PANTHER" id="PTHR48111">
    <property type="entry name" value="REGULATOR OF RPOS"/>
    <property type="match status" value="1"/>
</dbReference>
<dbReference type="CDD" id="cd00383">
    <property type="entry name" value="trans_reg_C"/>
    <property type="match status" value="1"/>
</dbReference>
<dbReference type="InterPro" id="IPR001867">
    <property type="entry name" value="OmpR/PhoB-type_DNA-bd"/>
</dbReference>
<evidence type="ECO:0000259" key="6">
    <source>
        <dbReference type="PROSITE" id="PS50110"/>
    </source>
</evidence>
<dbReference type="InterPro" id="IPR001789">
    <property type="entry name" value="Sig_transdc_resp-reg_receiver"/>
</dbReference>
<evidence type="ECO:0000256" key="5">
    <source>
        <dbReference type="PROSITE-ProRule" id="PRU01091"/>
    </source>
</evidence>
<dbReference type="InterPro" id="IPR036388">
    <property type="entry name" value="WH-like_DNA-bd_sf"/>
</dbReference>
<evidence type="ECO:0000313" key="8">
    <source>
        <dbReference type="EMBL" id="CAG5074769.1"/>
    </source>
</evidence>
<keyword evidence="1 4" id="KW-0597">Phosphoprotein</keyword>
<evidence type="ECO:0000256" key="1">
    <source>
        <dbReference type="ARBA" id="ARBA00022553"/>
    </source>
</evidence>
<dbReference type="Pfam" id="PF00486">
    <property type="entry name" value="Trans_reg_C"/>
    <property type="match status" value="1"/>
</dbReference>
<dbReference type="CDD" id="cd17574">
    <property type="entry name" value="REC_OmpR"/>
    <property type="match status" value="1"/>
</dbReference>
<dbReference type="Proteomes" id="UP000679725">
    <property type="component" value="Unassembled WGS sequence"/>
</dbReference>
<keyword evidence="9" id="KW-1185">Reference proteome</keyword>
<dbReference type="InterPro" id="IPR039420">
    <property type="entry name" value="WalR-like"/>
</dbReference>
<reference evidence="8 9" key="1">
    <citation type="submission" date="2021-04" db="EMBL/GenBank/DDBJ databases">
        <authorList>
            <person name="Rodrigo-Torres L."/>
            <person name="Arahal R. D."/>
            <person name="Lucena T."/>
        </authorList>
    </citation>
    <scope>NUCLEOTIDE SEQUENCE [LARGE SCALE GENOMIC DNA]</scope>
    <source>
        <strain evidence="8 9">CECT 9623</strain>
    </source>
</reference>
<feature type="domain" description="Response regulatory" evidence="6">
    <location>
        <begin position="7"/>
        <end position="121"/>
    </location>
</feature>
<evidence type="ECO:0000259" key="7">
    <source>
        <dbReference type="PROSITE" id="PS51755"/>
    </source>
</evidence>
<dbReference type="Gene3D" id="1.10.10.10">
    <property type="entry name" value="Winged helix-like DNA-binding domain superfamily/Winged helix DNA-binding domain"/>
    <property type="match status" value="1"/>
</dbReference>
<accession>A0ABM8UYL4</accession>
<organism evidence="8 9">
    <name type="scientific">Dyadobacter linearis</name>
    <dbReference type="NCBI Taxonomy" id="2823330"/>
    <lineage>
        <taxon>Bacteria</taxon>
        <taxon>Pseudomonadati</taxon>
        <taxon>Bacteroidota</taxon>
        <taxon>Cytophagia</taxon>
        <taxon>Cytophagales</taxon>
        <taxon>Spirosomataceae</taxon>
        <taxon>Dyadobacter</taxon>
    </lineage>
</organism>
<dbReference type="Pfam" id="PF00072">
    <property type="entry name" value="Response_reg"/>
    <property type="match status" value="1"/>
</dbReference>
<keyword evidence="3 5" id="KW-0238">DNA-binding</keyword>
<dbReference type="PANTHER" id="PTHR48111:SF40">
    <property type="entry name" value="PHOSPHATE REGULON TRANSCRIPTIONAL REGULATORY PROTEIN PHOB"/>
    <property type="match status" value="1"/>
</dbReference>
<keyword evidence="2" id="KW-0902">Two-component regulatory system</keyword>
<dbReference type="SMART" id="SM00448">
    <property type="entry name" value="REC"/>
    <property type="match status" value="1"/>
</dbReference>
<feature type="domain" description="OmpR/PhoB-type" evidence="7">
    <location>
        <begin position="132"/>
        <end position="230"/>
    </location>
</feature>
<name>A0ABM8UYL4_9BACT</name>
<dbReference type="InterPro" id="IPR011006">
    <property type="entry name" value="CheY-like_superfamily"/>
</dbReference>
<feature type="modified residue" description="4-aspartylphosphate" evidence="4">
    <location>
        <position position="56"/>
    </location>
</feature>
<dbReference type="PROSITE" id="PS50110">
    <property type="entry name" value="RESPONSE_REGULATORY"/>
    <property type="match status" value="1"/>
</dbReference>
<evidence type="ECO:0000256" key="3">
    <source>
        <dbReference type="ARBA" id="ARBA00023125"/>
    </source>
</evidence>
<feature type="DNA-binding region" description="OmpR/PhoB-type" evidence="5">
    <location>
        <begin position="132"/>
        <end position="230"/>
    </location>
</feature>